<comment type="similarity">
    <text evidence="1">Belongs to the peptidase S16 family.</text>
</comment>
<dbReference type="InterPro" id="IPR008269">
    <property type="entry name" value="Lon_proteolytic"/>
</dbReference>
<dbReference type="Proteomes" id="UP000011760">
    <property type="component" value="Chromosome"/>
</dbReference>
<evidence type="ECO:0000313" key="5">
    <source>
        <dbReference type="Proteomes" id="UP000011760"/>
    </source>
</evidence>
<dbReference type="PANTHER" id="PTHR10046">
    <property type="entry name" value="ATP DEPENDENT LON PROTEASE FAMILY MEMBER"/>
    <property type="match status" value="1"/>
</dbReference>
<proteinExistence type="inferred from homology"/>
<dbReference type="SUPFAM" id="SSF54211">
    <property type="entry name" value="Ribosomal protein S5 domain 2-like"/>
    <property type="match status" value="1"/>
</dbReference>
<gene>
    <name evidence="4" type="ORF">H924_03560</name>
</gene>
<evidence type="ECO:0000259" key="3">
    <source>
        <dbReference type="PROSITE" id="PS51786"/>
    </source>
</evidence>
<evidence type="ECO:0000259" key="2">
    <source>
        <dbReference type="PROSITE" id="PS50106"/>
    </source>
</evidence>
<dbReference type="OrthoDB" id="2356897at2"/>
<feature type="domain" description="Lon proteolytic" evidence="3">
    <location>
        <begin position="182"/>
        <end position="340"/>
    </location>
</feature>
<dbReference type="GO" id="GO:0006508">
    <property type="term" value="P:proteolysis"/>
    <property type="evidence" value="ECO:0007669"/>
    <property type="project" value="UniProtKB-KW"/>
</dbReference>
<dbReference type="SMART" id="SM00228">
    <property type="entry name" value="PDZ"/>
    <property type="match status" value="1"/>
</dbReference>
<dbReference type="GO" id="GO:0030163">
    <property type="term" value="P:protein catabolic process"/>
    <property type="evidence" value="ECO:0007669"/>
    <property type="project" value="InterPro"/>
</dbReference>
<dbReference type="STRING" id="1121353.H924_03560"/>
<dbReference type="EMBL" id="CP004354">
    <property type="protein sequence ID" value="AGG66160.1"/>
    <property type="molecule type" value="Genomic_DNA"/>
</dbReference>
<dbReference type="GO" id="GO:0004176">
    <property type="term" value="F:ATP-dependent peptidase activity"/>
    <property type="evidence" value="ECO:0007669"/>
    <property type="project" value="UniProtKB-UniRule"/>
</dbReference>
<dbReference type="SUPFAM" id="SSF50156">
    <property type="entry name" value="PDZ domain-like"/>
    <property type="match status" value="1"/>
</dbReference>
<keyword evidence="1" id="KW-0720">Serine protease</keyword>
<accession>M1UDU3</accession>
<feature type="active site" evidence="1">
    <location>
        <position position="247"/>
    </location>
</feature>
<dbReference type="RefSeq" id="WP_015650598.1">
    <property type="nucleotide sequence ID" value="NC_020506.1"/>
</dbReference>
<keyword evidence="5" id="KW-1185">Reference proteome</keyword>
<protein>
    <recommendedName>
        <fullName evidence="1">endopeptidase La</fullName>
        <ecNumber evidence="1">3.4.21.53</ecNumber>
    </recommendedName>
</protein>
<dbReference type="Gene3D" id="2.30.42.10">
    <property type="match status" value="1"/>
</dbReference>
<dbReference type="eggNOG" id="COG3480">
    <property type="taxonomic scope" value="Bacteria"/>
</dbReference>
<dbReference type="InterPro" id="IPR036034">
    <property type="entry name" value="PDZ_sf"/>
</dbReference>
<dbReference type="InterPro" id="IPR014721">
    <property type="entry name" value="Ribsml_uS5_D2-typ_fold_subgr"/>
</dbReference>
<dbReference type="PROSITE" id="PS51786">
    <property type="entry name" value="LON_PROTEOLYTIC"/>
    <property type="match status" value="1"/>
</dbReference>
<dbReference type="EC" id="3.4.21.53" evidence="1"/>
<dbReference type="InterPro" id="IPR001478">
    <property type="entry name" value="PDZ"/>
</dbReference>
<dbReference type="Gene3D" id="3.30.230.10">
    <property type="match status" value="1"/>
</dbReference>
<reference evidence="4 5" key="1">
    <citation type="submission" date="2013-02" db="EMBL/GenBank/DDBJ databases">
        <title>The complete genome sequence of Corynebacterium callunae DSM 20147.</title>
        <authorList>
            <person name="Ruckert C."/>
            <person name="Albersmeier A."/>
            <person name="Kalinowski J."/>
        </authorList>
    </citation>
    <scope>NUCLEOTIDE SEQUENCE [LARGE SCALE GENOMIC DNA]</scope>
    <source>
        <strain evidence="4 5">DSM 20147</strain>
    </source>
</reference>
<dbReference type="PROSITE" id="PS50106">
    <property type="entry name" value="PDZ"/>
    <property type="match status" value="1"/>
</dbReference>
<sequence length="351" mass="36609">MNRRLKTLVWGAIPLVALASLVSIDHIPGTEINLSVPYAAEGPGPTFNTLGEVEGEDVVSIQGADTDEVSGNLNMTTVSVRSGMTLSQALSRWLFTDDTLVPIEQIFPSGQSAEEVQESNRTAFVSSEANATIAAMNYLKMPVKVEVVEVVEDSAAAGHFEAGDHLLSIDGTEIKTPGEAQEIVRSKAPGDSVTIRYERNGAEAEDSITLGEHPEDSSVALLGISMTSVPSNGIEVDYNLEDVGGPSAGMMFSLAVVDKLSAGQLNGGKFVAGTGTISEDGTVGSIGGIAHKVRAAEEAGAEVFLAPADNCAEAMSAKPENMTILKVSTLDNAIAQMEAYSQGGNYEICGN</sequence>
<dbReference type="AlphaFoldDB" id="M1UDU3"/>
<dbReference type="PATRIC" id="fig|1121353.3.peg.731"/>
<dbReference type="KEGG" id="ccn:H924_03560"/>
<organism evidence="4 5">
    <name type="scientific">Corynebacterium callunae DSM 20147</name>
    <dbReference type="NCBI Taxonomy" id="1121353"/>
    <lineage>
        <taxon>Bacteria</taxon>
        <taxon>Bacillati</taxon>
        <taxon>Actinomycetota</taxon>
        <taxon>Actinomycetes</taxon>
        <taxon>Mycobacteriales</taxon>
        <taxon>Corynebacteriaceae</taxon>
        <taxon>Corynebacterium</taxon>
    </lineage>
</organism>
<dbReference type="MEROPS" id="S16.012"/>
<dbReference type="InterPro" id="IPR020568">
    <property type="entry name" value="Ribosomal_Su5_D2-typ_SF"/>
</dbReference>
<name>M1UDU3_9CORY</name>
<keyword evidence="1" id="KW-0378">Hydrolase</keyword>
<keyword evidence="1" id="KW-0645">Protease</keyword>
<evidence type="ECO:0000256" key="1">
    <source>
        <dbReference type="PROSITE-ProRule" id="PRU01122"/>
    </source>
</evidence>
<dbReference type="HOGENOM" id="CLU_042037_1_0_11"/>
<feature type="domain" description="PDZ" evidence="2">
    <location>
        <begin position="145"/>
        <end position="201"/>
    </location>
</feature>
<evidence type="ECO:0000313" key="4">
    <source>
        <dbReference type="EMBL" id="AGG66160.1"/>
    </source>
</evidence>
<feature type="active site" evidence="1">
    <location>
        <position position="292"/>
    </location>
</feature>
<dbReference type="GO" id="GO:0005524">
    <property type="term" value="F:ATP binding"/>
    <property type="evidence" value="ECO:0007669"/>
    <property type="project" value="InterPro"/>
</dbReference>
<dbReference type="InterPro" id="IPR027065">
    <property type="entry name" value="Lon_Prtase"/>
</dbReference>
<dbReference type="Pfam" id="PF05362">
    <property type="entry name" value="Lon_C"/>
    <property type="match status" value="1"/>
</dbReference>
<comment type="catalytic activity">
    <reaction evidence="1">
        <text>Hydrolysis of proteins in presence of ATP.</text>
        <dbReference type="EC" id="3.4.21.53"/>
    </reaction>
</comment>
<dbReference type="GO" id="GO:0004252">
    <property type="term" value="F:serine-type endopeptidase activity"/>
    <property type="evidence" value="ECO:0007669"/>
    <property type="project" value="UniProtKB-UniRule"/>
</dbReference>
<dbReference type="Pfam" id="PF13180">
    <property type="entry name" value="PDZ_2"/>
    <property type="match status" value="1"/>
</dbReference>